<feature type="region of interest" description="Disordered" evidence="4">
    <location>
        <begin position="48"/>
        <end position="69"/>
    </location>
</feature>
<evidence type="ECO:0000313" key="7">
    <source>
        <dbReference type="Proteomes" id="UP000093779"/>
    </source>
</evidence>
<gene>
    <name evidence="6" type="ORF">A5726_21260</name>
</gene>
<dbReference type="SUPFAM" id="SSF53474">
    <property type="entry name" value="alpha/beta-Hydrolases"/>
    <property type="match status" value="1"/>
</dbReference>
<evidence type="ECO:0000256" key="3">
    <source>
        <dbReference type="RuleBase" id="RU361235"/>
    </source>
</evidence>
<evidence type="ECO:0000256" key="2">
    <source>
        <dbReference type="ARBA" id="ARBA00022801"/>
    </source>
</evidence>
<accession>A0A1A1VD35</accession>
<protein>
    <recommendedName>
        <fullName evidence="3">Carboxylic ester hydrolase</fullName>
        <ecNumber evidence="3">3.1.1.-</ecNumber>
    </recommendedName>
</protein>
<keyword evidence="2 3" id="KW-0378">Hydrolase</keyword>
<dbReference type="RefSeq" id="WP_064897929.1">
    <property type="nucleotide sequence ID" value="NZ_JBEUKP010000011.1"/>
</dbReference>
<evidence type="ECO:0000256" key="1">
    <source>
        <dbReference type="ARBA" id="ARBA00005964"/>
    </source>
</evidence>
<dbReference type="Proteomes" id="UP000093779">
    <property type="component" value="Unassembled WGS sequence"/>
</dbReference>
<dbReference type="ESTHER" id="9myco-a0a024m0q8">
    <property type="family name" value="Carb_B_Bacteria"/>
</dbReference>
<sequence>MTDPIVDTTTGAVRGFQTADTRTFLGIPYAAPPVVGGRFAAPRVHEPWRDVRDATRPGPTAPQSPRGGFGRLDMSPFFGPGWVRHPDYLTVNVWAPPGAHRRPVMVFVHGGGFVAGSTRSPLYDGTAFARDGVVLVTVTYRLGVIGFLDLPGAVPNRGLLDVLAALAWVQANIEAFGGDPGNVTLFGQSAGATVTAGVLATPGVQRLIRRAIMQSGNGFGAFSPEQAGRVTRAAAEALGVEPTRAAFDRLSDEQLVEVVPELSGLDLRTEGRLDPLLGLSPFSLVLADQPAQRLQPEVALLVGTNTEEGNLYLVPQGHLDSSHRDDVERLAARVDPDPSALIQRYRNVFPRASWGELRSAILGDALFRTGSDRTAAAHARLGGAATHRYEFSWRSQAVDGALGAAHAVELPFVFDRIGVESLRGPGALLGPGEPPPALAAEMHSAWVRYAGTGDPGWAPSVTRQFTGRHVNSPVAACPPLRRALRAID</sequence>
<organism evidence="6 7">
    <name type="scientific">Mycolicibacterium conceptionense</name>
    <dbReference type="NCBI Taxonomy" id="451644"/>
    <lineage>
        <taxon>Bacteria</taxon>
        <taxon>Bacillati</taxon>
        <taxon>Actinomycetota</taxon>
        <taxon>Actinomycetes</taxon>
        <taxon>Mycobacteriales</taxon>
        <taxon>Mycobacteriaceae</taxon>
        <taxon>Mycolicibacterium</taxon>
    </lineage>
</organism>
<evidence type="ECO:0000256" key="4">
    <source>
        <dbReference type="SAM" id="MobiDB-lite"/>
    </source>
</evidence>
<dbReference type="PANTHER" id="PTHR11559">
    <property type="entry name" value="CARBOXYLESTERASE"/>
    <property type="match status" value="1"/>
</dbReference>
<comment type="caution">
    <text evidence="6">The sequence shown here is derived from an EMBL/GenBank/DDBJ whole genome shotgun (WGS) entry which is preliminary data.</text>
</comment>
<comment type="similarity">
    <text evidence="1 3">Belongs to the type-B carboxylesterase/lipase family.</text>
</comment>
<evidence type="ECO:0000313" key="6">
    <source>
        <dbReference type="EMBL" id="OBF16641.1"/>
    </source>
</evidence>
<reference evidence="6 7" key="1">
    <citation type="submission" date="2016-06" db="EMBL/GenBank/DDBJ databases">
        <authorList>
            <person name="Kjaerup R.B."/>
            <person name="Dalgaard T.S."/>
            <person name="Juul-Madsen H.R."/>
        </authorList>
    </citation>
    <scope>NUCLEOTIDE SEQUENCE [LARGE SCALE GENOMIC DNA]</scope>
    <source>
        <strain evidence="6 7">ACS1953</strain>
    </source>
</reference>
<dbReference type="Gene3D" id="3.40.50.1820">
    <property type="entry name" value="alpha/beta hydrolase"/>
    <property type="match status" value="1"/>
</dbReference>
<name>A0A1A1VD35_9MYCO</name>
<dbReference type="EMBL" id="LZHX01000075">
    <property type="protein sequence ID" value="OBF16641.1"/>
    <property type="molecule type" value="Genomic_DNA"/>
</dbReference>
<dbReference type="PROSITE" id="PS00122">
    <property type="entry name" value="CARBOXYLESTERASE_B_1"/>
    <property type="match status" value="1"/>
</dbReference>
<dbReference type="Pfam" id="PF00135">
    <property type="entry name" value="COesterase"/>
    <property type="match status" value="1"/>
</dbReference>
<evidence type="ECO:0000259" key="5">
    <source>
        <dbReference type="Pfam" id="PF00135"/>
    </source>
</evidence>
<dbReference type="InterPro" id="IPR029058">
    <property type="entry name" value="AB_hydrolase_fold"/>
</dbReference>
<dbReference type="GO" id="GO:0016787">
    <property type="term" value="F:hydrolase activity"/>
    <property type="evidence" value="ECO:0007669"/>
    <property type="project" value="UniProtKB-KW"/>
</dbReference>
<dbReference type="InterPro" id="IPR050309">
    <property type="entry name" value="Type-B_Carboxylest/Lipase"/>
</dbReference>
<dbReference type="EC" id="3.1.1.-" evidence="3"/>
<proteinExistence type="inferred from homology"/>
<dbReference type="InterPro" id="IPR019826">
    <property type="entry name" value="Carboxylesterase_B_AS"/>
</dbReference>
<feature type="domain" description="Carboxylesterase type B" evidence="5">
    <location>
        <begin position="3"/>
        <end position="456"/>
    </location>
</feature>
<dbReference type="AlphaFoldDB" id="A0A1A1VD35"/>
<dbReference type="InterPro" id="IPR002018">
    <property type="entry name" value="CarbesteraseB"/>
</dbReference>